<evidence type="ECO:0000313" key="11">
    <source>
        <dbReference type="EMBL" id="RZB66312.1"/>
    </source>
</evidence>
<protein>
    <submittedName>
        <fullName evidence="11">Putative aspartic protease</fullName>
    </submittedName>
</protein>
<evidence type="ECO:0000313" key="12">
    <source>
        <dbReference type="Proteomes" id="UP000289340"/>
    </source>
</evidence>
<keyword evidence="9" id="KW-0732">Signal</keyword>
<dbReference type="GO" id="GO:0004190">
    <property type="term" value="F:aspartic-type endopeptidase activity"/>
    <property type="evidence" value="ECO:0007669"/>
    <property type="project" value="UniProtKB-KW"/>
</dbReference>
<dbReference type="InterPro" id="IPR001461">
    <property type="entry name" value="Aspartic_peptidase_A1"/>
</dbReference>
<dbReference type="InterPro" id="IPR021109">
    <property type="entry name" value="Peptidase_aspartic_dom_sf"/>
</dbReference>
<proteinExistence type="inferred from homology"/>
<comment type="caution">
    <text evidence="11">The sequence shown here is derived from an EMBL/GenBank/DDBJ whole genome shotgun (WGS) entry which is preliminary data.</text>
</comment>
<dbReference type="CDD" id="cd05476">
    <property type="entry name" value="pepsin_A_like_plant"/>
    <property type="match status" value="1"/>
</dbReference>
<dbReference type="Gramene" id="XM_028347934.1">
    <property type="protein sequence ID" value="XP_028203735.1"/>
    <property type="gene ID" value="LOC114387730"/>
</dbReference>
<dbReference type="InterPro" id="IPR032861">
    <property type="entry name" value="TAXi_N"/>
</dbReference>
<evidence type="ECO:0000256" key="3">
    <source>
        <dbReference type="ARBA" id="ARBA00022525"/>
    </source>
</evidence>
<dbReference type="FunFam" id="2.40.70.10:FF:000050">
    <property type="entry name" value="Aspartic proteinase CDR1"/>
    <property type="match status" value="1"/>
</dbReference>
<gene>
    <name evidence="11" type="ORF">D0Y65_042094</name>
</gene>
<evidence type="ECO:0000259" key="10">
    <source>
        <dbReference type="PROSITE" id="PS51767"/>
    </source>
</evidence>
<dbReference type="Pfam" id="PF14543">
    <property type="entry name" value="TAXi_N"/>
    <property type="match status" value="1"/>
</dbReference>
<dbReference type="SUPFAM" id="SSF50630">
    <property type="entry name" value="Acid proteases"/>
    <property type="match status" value="1"/>
</dbReference>
<evidence type="ECO:0000256" key="2">
    <source>
        <dbReference type="ARBA" id="ARBA00007447"/>
    </source>
</evidence>
<keyword evidence="12" id="KW-1185">Reference proteome</keyword>
<dbReference type="FunFam" id="2.40.70.10:FF:000051">
    <property type="entry name" value="Putative aspartic protease"/>
    <property type="match status" value="1"/>
</dbReference>
<organism evidence="11 12">
    <name type="scientific">Glycine soja</name>
    <name type="common">Wild soybean</name>
    <dbReference type="NCBI Taxonomy" id="3848"/>
    <lineage>
        <taxon>Eukaryota</taxon>
        <taxon>Viridiplantae</taxon>
        <taxon>Streptophyta</taxon>
        <taxon>Embryophyta</taxon>
        <taxon>Tracheophyta</taxon>
        <taxon>Spermatophyta</taxon>
        <taxon>Magnoliopsida</taxon>
        <taxon>eudicotyledons</taxon>
        <taxon>Gunneridae</taxon>
        <taxon>Pentapetalae</taxon>
        <taxon>rosids</taxon>
        <taxon>fabids</taxon>
        <taxon>Fabales</taxon>
        <taxon>Fabaceae</taxon>
        <taxon>Papilionoideae</taxon>
        <taxon>50 kb inversion clade</taxon>
        <taxon>NPAAA clade</taxon>
        <taxon>indigoferoid/millettioid clade</taxon>
        <taxon>Phaseoleae</taxon>
        <taxon>Glycine</taxon>
        <taxon>Glycine subgen. Soja</taxon>
    </lineage>
</organism>
<feature type="signal peptide" evidence="9">
    <location>
        <begin position="1"/>
        <end position="21"/>
    </location>
</feature>
<keyword evidence="5" id="KW-0064">Aspartyl protease</keyword>
<comment type="subcellular location">
    <subcellularLocation>
        <location evidence="1">Secreted</location>
    </subcellularLocation>
</comment>
<dbReference type="Gene3D" id="2.40.70.10">
    <property type="entry name" value="Acid Proteases"/>
    <property type="match status" value="2"/>
</dbReference>
<dbReference type="InterPro" id="IPR033121">
    <property type="entry name" value="PEPTIDASE_A1"/>
</dbReference>
<sequence length="437" mass="47479">MHPLVFMVFMLLALYSPSSISTREAGEGLRGFSIDLIHRDSPLSPFYNPSLTPSERITNAALRSGSRLNRVSHFLDENNLPESLLIPENGEYLMTLYIGTPPVERLAIADTGSDLIWVQCSPCQNCFPQDTPLFEPLKSSTFKAATCDSQPCTSVPPSQRQCGKVGQCIYSYSYGDKSFTVGVVGTETLSFGSTGDAQTVSFPSSIFGCGVYNNFTFHTSDKVTGLVGLGGGPLSLVSQLGPQIGYKFSYCLLPFSSNSTSKLKFGSEAIVTTNGVVSTPLIIKPLFPSFYFLNLEAVTIGQKVVPTGRTDGNIIIDSGTVLTYLEQTFYNNFVASLQEALSVESAQDLPFPFKFCFPYRDMTIPVIAFQFTGASVALQPKNLLIKLQDRNMLCLAVVPSSLSGISIFGNVAQFDFQVVYDLEGKKVSFAPTDCTKV</sequence>
<keyword evidence="3" id="KW-0964">Secreted</keyword>
<evidence type="ECO:0000256" key="4">
    <source>
        <dbReference type="ARBA" id="ARBA00022670"/>
    </source>
</evidence>
<evidence type="ECO:0000256" key="7">
    <source>
        <dbReference type="ARBA" id="ARBA00023180"/>
    </source>
</evidence>
<feature type="active site" evidence="8">
    <location>
        <position position="317"/>
    </location>
</feature>
<dbReference type="InterPro" id="IPR032799">
    <property type="entry name" value="TAXi_C"/>
</dbReference>
<dbReference type="Proteomes" id="UP000289340">
    <property type="component" value="Chromosome 15"/>
</dbReference>
<evidence type="ECO:0000256" key="6">
    <source>
        <dbReference type="ARBA" id="ARBA00022801"/>
    </source>
</evidence>
<dbReference type="GO" id="GO:0006508">
    <property type="term" value="P:proteolysis"/>
    <property type="evidence" value="ECO:0007669"/>
    <property type="project" value="UniProtKB-KW"/>
</dbReference>
<dbReference type="PRINTS" id="PR00792">
    <property type="entry name" value="PEPSIN"/>
</dbReference>
<accession>A0A445GYJ5</accession>
<dbReference type="PANTHER" id="PTHR47967">
    <property type="entry name" value="OS07G0603500 PROTEIN-RELATED"/>
    <property type="match status" value="1"/>
</dbReference>
<keyword evidence="4 11" id="KW-0645">Protease</keyword>
<evidence type="ECO:0000256" key="1">
    <source>
        <dbReference type="ARBA" id="ARBA00004613"/>
    </source>
</evidence>
<reference evidence="11 12" key="1">
    <citation type="submission" date="2018-09" db="EMBL/GenBank/DDBJ databases">
        <title>A high-quality reference genome of wild soybean provides a powerful tool to mine soybean genomes.</title>
        <authorList>
            <person name="Xie M."/>
            <person name="Chung C.Y.L."/>
            <person name="Li M.-W."/>
            <person name="Wong F.-L."/>
            <person name="Chan T.-F."/>
            <person name="Lam H.-M."/>
        </authorList>
    </citation>
    <scope>NUCLEOTIDE SEQUENCE [LARGE SCALE GENOMIC DNA]</scope>
    <source>
        <strain evidence="12">cv. W05</strain>
        <tissue evidence="11">Hypocotyl of etiolated seedlings</tissue>
    </source>
</reference>
<evidence type="ECO:0000256" key="8">
    <source>
        <dbReference type="PIRSR" id="PIRSR601461-1"/>
    </source>
</evidence>
<dbReference type="AlphaFoldDB" id="A0A445GYJ5"/>
<dbReference type="GO" id="GO:0005576">
    <property type="term" value="C:extracellular region"/>
    <property type="evidence" value="ECO:0007669"/>
    <property type="project" value="UniProtKB-SubCell"/>
</dbReference>
<evidence type="ECO:0000256" key="9">
    <source>
        <dbReference type="SAM" id="SignalP"/>
    </source>
</evidence>
<dbReference type="InterPro" id="IPR034161">
    <property type="entry name" value="Pepsin-like_plant"/>
</dbReference>
<comment type="similarity">
    <text evidence="2">Belongs to the peptidase A1 family.</text>
</comment>
<dbReference type="PROSITE" id="PS51767">
    <property type="entry name" value="PEPTIDASE_A1"/>
    <property type="match status" value="1"/>
</dbReference>
<dbReference type="EMBL" id="QZWG01000015">
    <property type="protein sequence ID" value="RZB66312.1"/>
    <property type="molecule type" value="Genomic_DNA"/>
</dbReference>
<dbReference type="InterPro" id="IPR051708">
    <property type="entry name" value="Plant_Aspart_Prot_A1"/>
</dbReference>
<keyword evidence="7" id="KW-0325">Glycoprotein</keyword>
<keyword evidence="6" id="KW-0378">Hydrolase</keyword>
<feature type="domain" description="Peptidase A1" evidence="10">
    <location>
        <begin position="92"/>
        <end position="430"/>
    </location>
</feature>
<name>A0A445GYJ5_GLYSO</name>
<feature type="chain" id="PRO_5019281969" evidence="9">
    <location>
        <begin position="22"/>
        <end position="437"/>
    </location>
</feature>
<dbReference type="PANTHER" id="PTHR47967:SF128">
    <property type="entry name" value="ASPARTIC PROTEINASE CDR1-LIKE"/>
    <property type="match status" value="1"/>
</dbReference>
<feature type="active site" evidence="8">
    <location>
        <position position="110"/>
    </location>
</feature>
<evidence type="ECO:0000256" key="5">
    <source>
        <dbReference type="ARBA" id="ARBA00022750"/>
    </source>
</evidence>
<dbReference type="Pfam" id="PF14541">
    <property type="entry name" value="TAXi_C"/>
    <property type="match status" value="1"/>
</dbReference>